<accession>A0A5C1Q331</accession>
<evidence type="ECO:0000313" key="5">
    <source>
        <dbReference type="Proteomes" id="UP001549111"/>
    </source>
</evidence>
<evidence type="ECO:0000256" key="1">
    <source>
        <dbReference type="SAM" id="SignalP"/>
    </source>
</evidence>
<keyword evidence="1" id="KW-0732">Signal</keyword>
<evidence type="ECO:0000313" key="3">
    <source>
        <dbReference type="EMBL" id="QEN01480.1"/>
    </source>
</evidence>
<gene>
    <name evidence="2" type="ORF">ABIC99_002479</name>
    <name evidence="3" type="ORF">EWH46_12260</name>
</gene>
<proteinExistence type="predicted"/>
<keyword evidence="5" id="KW-1185">Reference proteome</keyword>
<dbReference type="KEGG" id="snn:EWH46_12260"/>
<dbReference type="EMBL" id="CP035708">
    <property type="protein sequence ID" value="QEN01480.1"/>
    <property type="molecule type" value="Genomic_DNA"/>
</dbReference>
<sequence length="101" mass="10073">MKFQDKRKALAIAVVAMGAMLGSVNASARVVIIGKSTATAPKKGVIVVLPSAPTPGTVVTLPGANPLPVTRVVTAPAAPAPVVIVPPITNSGANKTLSRTI</sequence>
<evidence type="ECO:0000313" key="2">
    <source>
        <dbReference type="EMBL" id="MET3604663.1"/>
    </source>
</evidence>
<dbReference type="EMBL" id="JBEPLS010000008">
    <property type="protein sequence ID" value="MET3604663.1"/>
    <property type="molecule type" value="Genomic_DNA"/>
</dbReference>
<dbReference type="AlphaFoldDB" id="A0A5C1Q331"/>
<evidence type="ECO:0000313" key="4">
    <source>
        <dbReference type="Proteomes" id="UP000323522"/>
    </source>
</evidence>
<reference evidence="3 4" key="1">
    <citation type="submission" date="2019-02" db="EMBL/GenBank/DDBJ databases">
        <title>Complete Genome Sequence and Methylome Analysis of Sphaerotilus natans subsp. sulfidivorans D-507.</title>
        <authorList>
            <person name="Fomenkov A."/>
            <person name="Gridneva E."/>
            <person name="Smolyakov D."/>
            <person name="Dubinina G."/>
            <person name="Vincze T."/>
            <person name="Grabovich M."/>
            <person name="Roberts R.J."/>
        </authorList>
    </citation>
    <scope>NUCLEOTIDE SEQUENCE [LARGE SCALE GENOMIC DNA]</scope>
    <source>
        <strain evidence="3 4">D-507</strain>
    </source>
</reference>
<dbReference type="Proteomes" id="UP000323522">
    <property type="component" value="Chromosome"/>
</dbReference>
<name>A0A5C1Q331_9BURK</name>
<feature type="signal peptide" evidence="1">
    <location>
        <begin position="1"/>
        <end position="28"/>
    </location>
</feature>
<organism evidence="3 4">
    <name type="scientific">Sphaerotilus sulfidivorans</name>
    <dbReference type="NCBI Taxonomy" id="639200"/>
    <lineage>
        <taxon>Bacteria</taxon>
        <taxon>Pseudomonadati</taxon>
        <taxon>Pseudomonadota</taxon>
        <taxon>Betaproteobacteria</taxon>
        <taxon>Burkholderiales</taxon>
        <taxon>Sphaerotilaceae</taxon>
        <taxon>Sphaerotilus</taxon>
    </lineage>
</organism>
<protein>
    <submittedName>
        <fullName evidence="3">Uncharacterized protein</fullName>
    </submittedName>
</protein>
<reference evidence="2 5" key="2">
    <citation type="submission" date="2024-06" db="EMBL/GenBank/DDBJ databases">
        <title>Genomic Encyclopedia of Type Strains, Phase IV (KMG-IV): sequencing the most valuable type-strain genomes for metagenomic binning, comparative biology and taxonomic classification.</title>
        <authorList>
            <person name="Goeker M."/>
        </authorList>
    </citation>
    <scope>NUCLEOTIDE SEQUENCE [LARGE SCALE GENOMIC DNA]</scope>
    <source>
        <strain evidence="2 5">D-501</strain>
    </source>
</reference>
<dbReference type="RefSeq" id="WP_149504163.1">
    <property type="nucleotide sequence ID" value="NZ_CP035708.1"/>
</dbReference>
<feature type="chain" id="PRO_5044618823" evidence="1">
    <location>
        <begin position="29"/>
        <end position="101"/>
    </location>
</feature>
<dbReference type="Proteomes" id="UP001549111">
    <property type="component" value="Unassembled WGS sequence"/>
</dbReference>